<protein>
    <submittedName>
        <fullName evidence="1">Uncharacterized protein</fullName>
    </submittedName>
</protein>
<keyword evidence="2" id="KW-1185">Reference proteome</keyword>
<evidence type="ECO:0000313" key="2">
    <source>
        <dbReference type="Proteomes" id="UP001500166"/>
    </source>
</evidence>
<sequence>MDLAAFIRAVISVGSLAHDECWSPLNLAVTVAYKVCPDHGVAFPHSTVISSMVNTRLHPTGIRDVRAMVDRLTTLGQQWGLWISQDSKGQSPFAVTVVAS</sequence>
<organism evidence="1 2">
    <name type="scientific">Kocuria atrinae</name>
    <dbReference type="NCBI Taxonomy" id="592377"/>
    <lineage>
        <taxon>Bacteria</taxon>
        <taxon>Bacillati</taxon>
        <taxon>Actinomycetota</taxon>
        <taxon>Actinomycetes</taxon>
        <taxon>Micrococcales</taxon>
        <taxon>Micrococcaceae</taxon>
        <taxon>Kocuria</taxon>
    </lineage>
</organism>
<name>A0ABN2YBK1_9MICC</name>
<comment type="caution">
    <text evidence="1">The sequence shown here is derived from an EMBL/GenBank/DDBJ whole genome shotgun (WGS) entry which is preliminary data.</text>
</comment>
<evidence type="ECO:0000313" key="1">
    <source>
        <dbReference type="EMBL" id="GAA2123255.1"/>
    </source>
</evidence>
<proteinExistence type="predicted"/>
<reference evidence="1 2" key="1">
    <citation type="journal article" date="2019" name="Int. J. Syst. Evol. Microbiol.">
        <title>The Global Catalogue of Microorganisms (GCM) 10K type strain sequencing project: providing services to taxonomists for standard genome sequencing and annotation.</title>
        <authorList>
            <consortium name="The Broad Institute Genomics Platform"/>
            <consortium name="The Broad Institute Genome Sequencing Center for Infectious Disease"/>
            <person name="Wu L."/>
            <person name="Ma J."/>
        </authorList>
    </citation>
    <scope>NUCLEOTIDE SEQUENCE [LARGE SCALE GENOMIC DNA]</scope>
    <source>
        <strain evidence="1 2">JCM 15914</strain>
    </source>
</reference>
<dbReference type="Proteomes" id="UP001500166">
    <property type="component" value="Unassembled WGS sequence"/>
</dbReference>
<dbReference type="EMBL" id="BAAAQA010000033">
    <property type="protein sequence ID" value="GAA2123255.1"/>
    <property type="molecule type" value="Genomic_DNA"/>
</dbReference>
<gene>
    <name evidence="1" type="ORF">GCM10009824_27000</name>
</gene>
<accession>A0ABN2YBK1</accession>